<evidence type="ECO:0000256" key="1">
    <source>
        <dbReference type="ARBA" id="ARBA00022729"/>
    </source>
</evidence>
<keyword evidence="4" id="KW-1185">Reference proteome</keyword>
<dbReference type="SMART" id="SM00635">
    <property type="entry name" value="BID_2"/>
    <property type="match status" value="1"/>
</dbReference>
<dbReference type="SMART" id="SM00710">
    <property type="entry name" value="PbH1"/>
    <property type="match status" value="9"/>
</dbReference>
<accession>A0ABP7XEK7</accession>
<dbReference type="RefSeq" id="WP_344925654.1">
    <property type="nucleotide sequence ID" value="NZ_BAABCW010000003.1"/>
</dbReference>
<dbReference type="InterPro" id="IPR008964">
    <property type="entry name" value="Invasin/intimin_cell_adhesion"/>
</dbReference>
<dbReference type="SUPFAM" id="SSF51126">
    <property type="entry name" value="Pectin lyase-like"/>
    <property type="match status" value="1"/>
</dbReference>
<dbReference type="InterPro" id="IPR003343">
    <property type="entry name" value="Big_2"/>
</dbReference>
<dbReference type="EMBL" id="BAABCW010000003">
    <property type="protein sequence ID" value="GAA4113386.1"/>
    <property type="molecule type" value="Genomic_DNA"/>
</dbReference>
<dbReference type="InterPro" id="IPR006626">
    <property type="entry name" value="PbH1"/>
</dbReference>
<dbReference type="Gene3D" id="2.60.20.10">
    <property type="entry name" value="Crystallins"/>
    <property type="match status" value="2"/>
</dbReference>
<dbReference type="Pfam" id="PF18962">
    <property type="entry name" value="Por_Secre_tail"/>
    <property type="match status" value="1"/>
</dbReference>
<dbReference type="InterPro" id="IPR012334">
    <property type="entry name" value="Pectin_lyas_fold"/>
</dbReference>
<dbReference type="InterPro" id="IPR026444">
    <property type="entry name" value="Secre_tail"/>
</dbReference>
<feature type="domain" description="BIG2" evidence="2">
    <location>
        <begin position="483"/>
        <end position="560"/>
    </location>
</feature>
<comment type="caution">
    <text evidence="3">The sequence shown here is derived from an EMBL/GenBank/DDBJ whole genome shotgun (WGS) entry which is preliminary data.</text>
</comment>
<dbReference type="InterPro" id="IPR011050">
    <property type="entry name" value="Pectin_lyase_fold/virulence"/>
</dbReference>
<evidence type="ECO:0000313" key="3">
    <source>
        <dbReference type="EMBL" id="GAA4113386.1"/>
    </source>
</evidence>
<protein>
    <recommendedName>
        <fullName evidence="2">BIG2 domain-containing protein</fullName>
    </recommendedName>
</protein>
<sequence>MSLRTAINRLVDGDTLLLEGTFTFLTSEDIIFLQGRNNITIGSYGDGAIIEGNATAVDAGISLIVLVDNTNITIENLTIGNNYGPDSRGIFVYGSGDTYTIQNNTFTNIGWSTDATAYPIDDSGVAFGANAIIVLGNKNPTSSGIVNTNGEITNMNILNNTVTNCITGTNESVTLIGNIDGFLVDGNTVTDVTNIGIDAAGHFDYVQDFETGEFLNTNYPELNQARNGVISGNRVTNAVSAVAVSAGIYCDGCRDVVIKENIVSGSGTGFSIGCEVGGGNKAENVSLVNNIARDNLQSGMFMGSITSEGETELSSVDNCIVRNNVFYNNNTLGLTSFNTFAIALSKGDGNEISNNIIHLIEGIEGSTTNGVGITVFDNIAPNITNYIITNNLFYKTSGTVVTEAEQLNANGSALTITGSVLADPSFIDLNNDLFEIPDTSAAVNAGSAITLVADETDYDGDPRVQGAIVDIGAQETSVPSTITVTGITLAPETADLVIGDTIQVIATVNPTDATDQTITWTSDNESIVTVDATGLVTAIANGEVTITATTNDGGFTGTTTITIADPVTVLDRCDLTGFIVGLPVGSYDEDDLEDLGVDKKDISGAEIANGYRLIGFKKKDIKGDAIVLTADTCLEDTDYENKIRSVIVETIPGENPAATIYDHCSLQGWSVALGAGSYTEDHLIALGADKKDISAVQITAGFRMIGYDKKDFDGDFVEITSDTCLTNIDFANEIRSLIIEEISSDTNRIIQEEKVVEELTEKTELTPLLVFPNPAKSVLNISGVSTRQTIQIYNAIGVKVIDTAETSINIDALPVGMYFVKVSEQTIRFIKN</sequence>
<dbReference type="Gene3D" id="2.60.40.1080">
    <property type="match status" value="1"/>
</dbReference>
<gene>
    <name evidence="3" type="ORF">GCM10022393_12340</name>
</gene>
<dbReference type="InterPro" id="IPR011024">
    <property type="entry name" value="G_crystallin-like"/>
</dbReference>
<dbReference type="SUPFAM" id="SSF49695">
    <property type="entry name" value="gamma-Crystallin-like"/>
    <property type="match status" value="1"/>
</dbReference>
<dbReference type="NCBIfam" id="TIGR04183">
    <property type="entry name" value="Por_Secre_tail"/>
    <property type="match status" value="1"/>
</dbReference>
<proteinExistence type="predicted"/>
<evidence type="ECO:0000313" key="4">
    <source>
        <dbReference type="Proteomes" id="UP001500459"/>
    </source>
</evidence>
<dbReference type="InterPro" id="IPR059226">
    <property type="entry name" value="Choice_anch_Q_dom"/>
</dbReference>
<dbReference type="Gene3D" id="2.160.20.10">
    <property type="entry name" value="Single-stranded right-handed beta-helix, Pectin lyase-like"/>
    <property type="match status" value="1"/>
</dbReference>
<organism evidence="3 4">
    <name type="scientific">Aquimarina addita</name>
    <dbReference type="NCBI Taxonomy" id="870485"/>
    <lineage>
        <taxon>Bacteria</taxon>
        <taxon>Pseudomonadati</taxon>
        <taxon>Bacteroidota</taxon>
        <taxon>Flavobacteriia</taxon>
        <taxon>Flavobacteriales</taxon>
        <taxon>Flavobacteriaceae</taxon>
        <taxon>Aquimarina</taxon>
    </lineage>
</organism>
<dbReference type="Proteomes" id="UP001500459">
    <property type="component" value="Unassembled WGS sequence"/>
</dbReference>
<evidence type="ECO:0000259" key="2">
    <source>
        <dbReference type="SMART" id="SM00635"/>
    </source>
</evidence>
<dbReference type="Pfam" id="PF02368">
    <property type="entry name" value="Big_2"/>
    <property type="match status" value="1"/>
</dbReference>
<reference evidence="4" key="1">
    <citation type="journal article" date="2019" name="Int. J. Syst. Evol. Microbiol.">
        <title>The Global Catalogue of Microorganisms (GCM) 10K type strain sequencing project: providing services to taxonomists for standard genome sequencing and annotation.</title>
        <authorList>
            <consortium name="The Broad Institute Genomics Platform"/>
            <consortium name="The Broad Institute Genome Sequencing Center for Infectious Disease"/>
            <person name="Wu L."/>
            <person name="Ma J."/>
        </authorList>
    </citation>
    <scope>NUCLEOTIDE SEQUENCE [LARGE SCALE GENOMIC DNA]</scope>
    <source>
        <strain evidence="4">JCM 17106</strain>
    </source>
</reference>
<keyword evidence="1" id="KW-0732">Signal</keyword>
<name>A0ABP7XEK7_9FLAO</name>
<dbReference type="SUPFAM" id="SSF49373">
    <property type="entry name" value="Invasin/intimin cell-adhesion fragments"/>
    <property type="match status" value="1"/>
</dbReference>
<dbReference type="NCBIfam" id="NF041518">
    <property type="entry name" value="choice_anch_Q"/>
    <property type="match status" value="1"/>
</dbReference>